<dbReference type="RefSeq" id="WP_351975903.1">
    <property type="nucleotide sequence ID" value="NZ_JBEPBX010000007.1"/>
</dbReference>
<evidence type="ECO:0000256" key="3">
    <source>
        <dbReference type="ARBA" id="ARBA00048782"/>
    </source>
</evidence>
<comment type="catalytic activity">
    <reaction evidence="2 4">
        <text>L-methionyl-[protein] + [thioredoxin]-disulfide + H2O = L-methionyl-(S)-S-oxide-[protein] + [thioredoxin]-dithiol</text>
        <dbReference type="Rhea" id="RHEA:14217"/>
        <dbReference type="Rhea" id="RHEA-COMP:10698"/>
        <dbReference type="Rhea" id="RHEA-COMP:10700"/>
        <dbReference type="Rhea" id="RHEA-COMP:12313"/>
        <dbReference type="Rhea" id="RHEA-COMP:12315"/>
        <dbReference type="ChEBI" id="CHEBI:15377"/>
        <dbReference type="ChEBI" id="CHEBI:16044"/>
        <dbReference type="ChEBI" id="CHEBI:29950"/>
        <dbReference type="ChEBI" id="CHEBI:44120"/>
        <dbReference type="ChEBI" id="CHEBI:50058"/>
        <dbReference type="EC" id="1.8.4.11"/>
    </reaction>
</comment>
<sequence>MLFARGRDLRLPTPDEAPLGRPAPAYEVPERHAVLGTPLQGPWPQGLEVGDFALGCFWGAERRFWQTAGVWTTVTGFQGGFTPNPVDDEIRTGLTGHAETVRVVFDPAKVSYSGLLKLFWESHDPTQGFRQGNDVGTHVRSVLFTHSPGQAAAAEASRDTYQKALSVSGYGRITTEILPAEEYPFYPARAYHQQYLNRNPAGYCGLGGTGVSCPTGAAKSTGG</sequence>
<organism evidence="6 7">
    <name type="scientific">Streptomyces xantholiticus</name>
    <dbReference type="NCBI Taxonomy" id="68285"/>
    <lineage>
        <taxon>Bacteria</taxon>
        <taxon>Bacillati</taxon>
        <taxon>Actinomycetota</taxon>
        <taxon>Actinomycetes</taxon>
        <taxon>Kitasatosporales</taxon>
        <taxon>Streptomycetaceae</taxon>
        <taxon>Streptomyces</taxon>
    </lineage>
</organism>
<dbReference type="SUPFAM" id="SSF55068">
    <property type="entry name" value="Peptide methionine sulfoxide reductase"/>
    <property type="match status" value="1"/>
</dbReference>
<comment type="function">
    <text evidence="4">Has an important function as a repair enzyme for proteins that have been inactivated by oxidation. Catalyzes the reversible oxidation-reduction of methionine sulfoxide in proteins to methionine.</text>
</comment>
<evidence type="ECO:0000259" key="5">
    <source>
        <dbReference type="Pfam" id="PF01625"/>
    </source>
</evidence>
<comment type="caution">
    <text evidence="6">The sequence shown here is derived from an EMBL/GenBank/DDBJ whole genome shotgun (WGS) entry which is preliminary data.</text>
</comment>
<evidence type="ECO:0000313" key="6">
    <source>
        <dbReference type="EMBL" id="MER6613977.1"/>
    </source>
</evidence>
<feature type="active site" evidence="4">
    <location>
        <position position="56"/>
    </location>
</feature>
<proteinExistence type="inferred from homology"/>
<name>A0ABV1UTG5_9ACTN</name>
<dbReference type="InterPro" id="IPR036509">
    <property type="entry name" value="Met_Sox_Rdtase_MsrA_sf"/>
</dbReference>
<comment type="catalytic activity">
    <reaction evidence="3 4">
        <text>[thioredoxin]-disulfide + L-methionine + H2O = L-methionine (S)-S-oxide + [thioredoxin]-dithiol</text>
        <dbReference type="Rhea" id="RHEA:19993"/>
        <dbReference type="Rhea" id="RHEA-COMP:10698"/>
        <dbReference type="Rhea" id="RHEA-COMP:10700"/>
        <dbReference type="ChEBI" id="CHEBI:15377"/>
        <dbReference type="ChEBI" id="CHEBI:29950"/>
        <dbReference type="ChEBI" id="CHEBI:50058"/>
        <dbReference type="ChEBI" id="CHEBI:57844"/>
        <dbReference type="ChEBI" id="CHEBI:58772"/>
        <dbReference type="EC" id="1.8.4.11"/>
    </reaction>
</comment>
<feature type="domain" description="Peptide methionine sulphoxide reductase MsrA" evidence="5">
    <location>
        <begin position="52"/>
        <end position="204"/>
    </location>
</feature>
<dbReference type="InterPro" id="IPR002569">
    <property type="entry name" value="Met_Sox_Rdtase_MsrA_dom"/>
</dbReference>
<dbReference type="EMBL" id="JBEPBX010000007">
    <property type="protein sequence ID" value="MER6613977.1"/>
    <property type="molecule type" value="Genomic_DNA"/>
</dbReference>
<keyword evidence="7" id="KW-1185">Reference proteome</keyword>
<dbReference type="PANTHER" id="PTHR42799">
    <property type="entry name" value="MITOCHONDRIAL PEPTIDE METHIONINE SULFOXIDE REDUCTASE"/>
    <property type="match status" value="1"/>
</dbReference>
<evidence type="ECO:0000256" key="2">
    <source>
        <dbReference type="ARBA" id="ARBA00047806"/>
    </source>
</evidence>
<dbReference type="GO" id="GO:0008113">
    <property type="term" value="F:peptide-methionine (S)-S-oxide reductase activity"/>
    <property type="evidence" value="ECO:0007669"/>
    <property type="project" value="UniProtKB-EC"/>
</dbReference>
<keyword evidence="1 4" id="KW-0560">Oxidoreductase</keyword>
<dbReference type="PANTHER" id="PTHR42799:SF2">
    <property type="entry name" value="MITOCHONDRIAL PEPTIDE METHIONINE SULFOXIDE REDUCTASE"/>
    <property type="match status" value="1"/>
</dbReference>
<evidence type="ECO:0000256" key="4">
    <source>
        <dbReference type="HAMAP-Rule" id="MF_01401"/>
    </source>
</evidence>
<dbReference type="HAMAP" id="MF_01401">
    <property type="entry name" value="MsrA"/>
    <property type="match status" value="1"/>
</dbReference>
<protein>
    <recommendedName>
        <fullName evidence="4">Peptide methionine sulfoxide reductase MsrA</fullName>
        <shortName evidence="4">Protein-methionine-S-oxide reductase</shortName>
        <ecNumber evidence="4">1.8.4.11</ecNumber>
    </recommendedName>
    <alternativeName>
        <fullName evidence="4">Peptide-methionine (S)-S-oxide reductase</fullName>
        <shortName evidence="4">Peptide Met(O) reductase</shortName>
    </alternativeName>
</protein>
<dbReference type="Gene3D" id="3.30.1060.10">
    <property type="entry name" value="Peptide methionine sulphoxide reductase MsrA"/>
    <property type="match status" value="1"/>
</dbReference>
<gene>
    <name evidence="4 6" type="primary">msrA</name>
    <name evidence="6" type="ORF">ABT276_11430</name>
</gene>
<reference evidence="6 7" key="1">
    <citation type="submission" date="2024-06" db="EMBL/GenBank/DDBJ databases">
        <title>The Natural Products Discovery Center: Release of the First 8490 Sequenced Strains for Exploring Actinobacteria Biosynthetic Diversity.</title>
        <authorList>
            <person name="Kalkreuter E."/>
            <person name="Kautsar S.A."/>
            <person name="Yang D."/>
            <person name="Bader C.D."/>
            <person name="Teijaro C.N."/>
            <person name="Fluegel L."/>
            <person name="Davis C.M."/>
            <person name="Simpson J.R."/>
            <person name="Lauterbach L."/>
            <person name="Steele A.D."/>
            <person name="Gui C."/>
            <person name="Meng S."/>
            <person name="Li G."/>
            <person name="Viehrig K."/>
            <person name="Ye F."/>
            <person name="Su P."/>
            <person name="Kiefer A.F."/>
            <person name="Nichols A."/>
            <person name="Cepeda A.J."/>
            <person name="Yan W."/>
            <person name="Fan B."/>
            <person name="Jiang Y."/>
            <person name="Adhikari A."/>
            <person name="Zheng C.-J."/>
            <person name="Schuster L."/>
            <person name="Cowan T.M."/>
            <person name="Smanski M.J."/>
            <person name="Chevrette M.G."/>
            <person name="De Carvalho L.P.S."/>
            <person name="Shen B."/>
        </authorList>
    </citation>
    <scope>NUCLEOTIDE SEQUENCE [LARGE SCALE GENOMIC DNA]</scope>
    <source>
        <strain evidence="6 7">NPDC000837</strain>
    </source>
</reference>
<dbReference type="EC" id="1.8.4.11" evidence="4"/>
<comment type="similarity">
    <text evidence="4">Belongs to the MsrA Met sulfoxide reductase family.</text>
</comment>
<evidence type="ECO:0000313" key="7">
    <source>
        <dbReference type="Proteomes" id="UP001445472"/>
    </source>
</evidence>
<evidence type="ECO:0000256" key="1">
    <source>
        <dbReference type="ARBA" id="ARBA00023002"/>
    </source>
</evidence>
<dbReference type="NCBIfam" id="TIGR00401">
    <property type="entry name" value="msrA"/>
    <property type="match status" value="1"/>
</dbReference>
<dbReference type="Pfam" id="PF01625">
    <property type="entry name" value="PMSR"/>
    <property type="match status" value="1"/>
</dbReference>
<accession>A0ABV1UTG5</accession>
<dbReference type="Proteomes" id="UP001445472">
    <property type="component" value="Unassembled WGS sequence"/>
</dbReference>
<dbReference type="InterPro" id="IPR050162">
    <property type="entry name" value="MsrA_MetSO_reductase"/>
</dbReference>